<organism evidence="7">
    <name type="scientific">Saccharum hybrid cultivar R570</name>
    <dbReference type="NCBI Taxonomy" id="131158"/>
    <lineage>
        <taxon>Eukaryota</taxon>
        <taxon>Viridiplantae</taxon>
        <taxon>Streptophyta</taxon>
        <taxon>Embryophyta</taxon>
        <taxon>Tracheophyta</taxon>
        <taxon>Spermatophyta</taxon>
        <taxon>Magnoliopsida</taxon>
        <taxon>Liliopsida</taxon>
        <taxon>Poales</taxon>
        <taxon>Poaceae</taxon>
        <taxon>PACMAD clade</taxon>
        <taxon>Panicoideae</taxon>
        <taxon>Andropogonodae</taxon>
        <taxon>Andropogoneae</taxon>
        <taxon>Saccharinae</taxon>
        <taxon>Saccharum</taxon>
        <taxon>Saccharum officinarum species complex</taxon>
    </lineage>
</organism>
<accession>A0A059Q382</accession>
<dbReference type="PANTHER" id="PTHR46383:SF1">
    <property type="entry name" value="ASPARTATE AMINOTRANSFERASE"/>
    <property type="match status" value="1"/>
</dbReference>
<dbReference type="Gene3D" id="3.90.1150.10">
    <property type="entry name" value="Aspartate Aminotransferase, domain 1"/>
    <property type="match status" value="1"/>
</dbReference>
<comment type="cofactor">
    <cofactor evidence="1">
        <name>pyridoxal 5'-phosphate</name>
        <dbReference type="ChEBI" id="CHEBI:597326"/>
    </cofactor>
</comment>
<evidence type="ECO:0000256" key="1">
    <source>
        <dbReference type="ARBA" id="ARBA00001933"/>
    </source>
</evidence>
<feature type="domain" description="Aminotransferase class I/classII large" evidence="6">
    <location>
        <begin position="16"/>
        <end position="126"/>
    </location>
</feature>
<dbReference type="InterPro" id="IPR004839">
    <property type="entry name" value="Aminotransferase_I/II_large"/>
</dbReference>
<evidence type="ECO:0000256" key="5">
    <source>
        <dbReference type="ARBA" id="ARBA00022898"/>
    </source>
</evidence>
<dbReference type="InterPro" id="IPR015424">
    <property type="entry name" value="PyrdxlP-dep_Trfase"/>
</dbReference>
<evidence type="ECO:0000313" key="7">
    <source>
        <dbReference type="EMBL" id="AGT17131.1"/>
    </source>
</evidence>
<keyword evidence="3" id="KW-0032">Aminotransferase</keyword>
<reference evidence="7" key="1">
    <citation type="submission" date="2013-05" db="EMBL/GenBank/DDBJ databases">
        <title>Building the sugarcane genome for biotechnology and identifying evolutionary trends.</title>
        <authorList>
            <person name="De Setta N."/>
            <person name="Monteiro-Vitorello C.B."/>
            <person name="Metcalfe C.J."/>
            <person name="Cruz G.M.Q."/>
            <person name="Del Bem L.E."/>
            <person name="Vicentini R."/>
            <person name="Nogueira F.T.S."/>
            <person name="Campos R.A."/>
            <person name="Nunes S.L."/>
            <person name="Turrini P.C.G."/>
            <person name="Vieira A.P."/>
            <person name="Cruz E.A.O."/>
            <person name="Correa T.C.S."/>
            <person name="Hotta C.T."/>
            <person name="de Mello-Varani A."/>
            <person name="Vautrin S."/>
            <person name="Trindade A.S."/>
            <person name="Vilela M.M."/>
            <person name="Horta C.L."/>
            <person name="Sato P.M."/>
            <person name="de Andrade R.F."/>
            <person name="Nishiyama M.Y."/>
            <person name="Cardoso-Silva C.B."/>
            <person name="Scortecci K.C."/>
            <person name="Garcia A.A.F."/>
            <person name="Carneiro M.S."/>
            <person name="Kim C."/>
            <person name="Paterson A.H."/>
            <person name="Berges H."/>
            <person name="D'Hont A."/>
            <person name="de-Souza A.P."/>
            <person name="Souza G.M."/>
            <person name="Vincentz M."/>
            <person name="Kitajima J.P."/>
            <person name="Van Sluys M.-A."/>
        </authorList>
    </citation>
    <scope>NUCLEOTIDE SEQUENCE</scope>
</reference>
<evidence type="ECO:0000256" key="2">
    <source>
        <dbReference type="ARBA" id="ARBA00007441"/>
    </source>
</evidence>
<dbReference type="GO" id="GO:0006520">
    <property type="term" value="P:amino acid metabolic process"/>
    <property type="evidence" value="ECO:0007669"/>
    <property type="project" value="InterPro"/>
</dbReference>
<dbReference type="SUPFAM" id="SSF53383">
    <property type="entry name" value="PLP-dependent transferases"/>
    <property type="match status" value="1"/>
</dbReference>
<evidence type="ECO:0000256" key="4">
    <source>
        <dbReference type="ARBA" id="ARBA00022679"/>
    </source>
</evidence>
<dbReference type="InterPro" id="IPR050596">
    <property type="entry name" value="AspAT/PAT-like"/>
</dbReference>
<evidence type="ECO:0000259" key="6">
    <source>
        <dbReference type="Pfam" id="PF00155"/>
    </source>
</evidence>
<keyword evidence="4" id="KW-0808">Transferase</keyword>
<evidence type="ECO:0000256" key="3">
    <source>
        <dbReference type="ARBA" id="ARBA00022576"/>
    </source>
</evidence>
<dbReference type="InterPro" id="IPR015422">
    <property type="entry name" value="PyrdxlP-dep_Trfase_small"/>
</dbReference>
<gene>
    <name evidence="7" type="ORF">SHCRBa_170_F15_F_220</name>
</gene>
<comment type="similarity">
    <text evidence="2">Belongs to the class-I pyridoxal-phosphate-dependent aminotransferase family.</text>
</comment>
<dbReference type="PANTHER" id="PTHR46383">
    <property type="entry name" value="ASPARTATE AMINOTRANSFERASE"/>
    <property type="match status" value="1"/>
</dbReference>
<dbReference type="Pfam" id="PF00155">
    <property type="entry name" value="Aminotran_1_2"/>
    <property type="match status" value="1"/>
</dbReference>
<keyword evidence="5" id="KW-0663">Pyridoxal phosphate</keyword>
<dbReference type="EMBL" id="KF184734">
    <property type="protein sequence ID" value="AGT17131.1"/>
    <property type="molecule type" value="Genomic_DNA"/>
</dbReference>
<proteinExistence type="inferred from homology"/>
<dbReference type="GO" id="GO:0008483">
    <property type="term" value="F:transaminase activity"/>
    <property type="evidence" value="ECO:0007669"/>
    <property type="project" value="UniProtKB-KW"/>
</dbReference>
<dbReference type="GO" id="GO:0030170">
    <property type="term" value="F:pyridoxal phosphate binding"/>
    <property type="evidence" value="ECO:0007669"/>
    <property type="project" value="InterPro"/>
</dbReference>
<dbReference type="AlphaFoldDB" id="A0A059Q382"/>
<name>A0A059Q382_9POAL</name>
<protein>
    <recommendedName>
        <fullName evidence="6">Aminotransferase class I/classII large domain-containing protein</fullName>
    </recommendedName>
</protein>
<sequence length="145" mass="15810">MWKDPKPVHLRSGANSISQKAGLAALNLGYAGGEAVSTMVKAFQERRDYLVKNFKELPSVKIPEPQGAFYLFVDFSAYYGSEVEGFGTIKNSESLCIFLLEKAQVTHLGDDKCIRISYAASLTTLQTAMARTKEAVALLKPCVAA</sequence>